<evidence type="ECO:0000313" key="8">
    <source>
        <dbReference type="Proteomes" id="UP000569914"/>
    </source>
</evidence>
<dbReference type="SUPFAM" id="SSF48498">
    <property type="entry name" value="Tetracyclin repressor-like, C-terminal domain"/>
    <property type="match status" value="1"/>
</dbReference>
<dbReference type="GO" id="GO:0000976">
    <property type="term" value="F:transcription cis-regulatory region binding"/>
    <property type="evidence" value="ECO:0007669"/>
    <property type="project" value="TreeGrafter"/>
</dbReference>
<evidence type="ECO:0000313" key="7">
    <source>
        <dbReference type="EMBL" id="NYE75368.1"/>
    </source>
</evidence>
<evidence type="ECO:0000256" key="4">
    <source>
        <dbReference type="PROSITE-ProRule" id="PRU00335"/>
    </source>
</evidence>
<dbReference type="AlphaFoldDB" id="A0A7Y9IF39"/>
<evidence type="ECO:0000256" key="2">
    <source>
        <dbReference type="ARBA" id="ARBA00023125"/>
    </source>
</evidence>
<keyword evidence="2 4" id="KW-0238">DNA-binding</keyword>
<evidence type="ECO:0000259" key="6">
    <source>
        <dbReference type="PROSITE" id="PS50977"/>
    </source>
</evidence>
<dbReference type="Gene3D" id="1.10.357.10">
    <property type="entry name" value="Tetracycline Repressor, domain 2"/>
    <property type="match status" value="1"/>
</dbReference>
<accession>A0A7Y9IF39</accession>
<dbReference type="InterPro" id="IPR001647">
    <property type="entry name" value="HTH_TetR"/>
</dbReference>
<dbReference type="Gene3D" id="1.10.10.60">
    <property type="entry name" value="Homeodomain-like"/>
    <property type="match status" value="1"/>
</dbReference>
<feature type="region of interest" description="Disordered" evidence="5">
    <location>
        <begin position="253"/>
        <end position="275"/>
    </location>
</feature>
<dbReference type="EMBL" id="JACCBU010000001">
    <property type="protein sequence ID" value="NYE75368.1"/>
    <property type="molecule type" value="Genomic_DNA"/>
</dbReference>
<dbReference type="InterPro" id="IPR004111">
    <property type="entry name" value="Repressor_TetR_C"/>
</dbReference>
<dbReference type="GO" id="GO:0003700">
    <property type="term" value="F:DNA-binding transcription factor activity"/>
    <property type="evidence" value="ECO:0007669"/>
    <property type="project" value="TreeGrafter"/>
</dbReference>
<dbReference type="InterPro" id="IPR036271">
    <property type="entry name" value="Tet_transcr_reg_TetR-rel_C_sf"/>
</dbReference>
<dbReference type="InterPro" id="IPR009057">
    <property type="entry name" value="Homeodomain-like_sf"/>
</dbReference>
<keyword evidence="1" id="KW-0805">Transcription regulation</keyword>
<dbReference type="GO" id="GO:0045892">
    <property type="term" value="P:negative regulation of DNA-templated transcription"/>
    <property type="evidence" value="ECO:0007669"/>
    <property type="project" value="InterPro"/>
</dbReference>
<evidence type="ECO:0000256" key="3">
    <source>
        <dbReference type="ARBA" id="ARBA00023163"/>
    </source>
</evidence>
<organism evidence="7 8">
    <name type="scientific">Microlunatus parietis</name>
    <dbReference type="NCBI Taxonomy" id="682979"/>
    <lineage>
        <taxon>Bacteria</taxon>
        <taxon>Bacillati</taxon>
        <taxon>Actinomycetota</taxon>
        <taxon>Actinomycetes</taxon>
        <taxon>Propionibacteriales</taxon>
        <taxon>Propionibacteriaceae</taxon>
        <taxon>Microlunatus</taxon>
    </lineage>
</organism>
<reference evidence="7 8" key="1">
    <citation type="submission" date="2020-07" db="EMBL/GenBank/DDBJ databases">
        <title>Sequencing the genomes of 1000 actinobacteria strains.</title>
        <authorList>
            <person name="Klenk H.-P."/>
        </authorList>
    </citation>
    <scope>NUCLEOTIDE SEQUENCE [LARGE SCALE GENOMIC DNA]</scope>
    <source>
        <strain evidence="7 8">DSM 22083</strain>
    </source>
</reference>
<dbReference type="SUPFAM" id="SSF46689">
    <property type="entry name" value="Homeodomain-like"/>
    <property type="match status" value="1"/>
</dbReference>
<dbReference type="PANTHER" id="PTHR30055:SF151">
    <property type="entry name" value="TRANSCRIPTIONAL REGULATORY PROTEIN"/>
    <property type="match status" value="1"/>
</dbReference>
<feature type="DNA-binding region" description="H-T-H motif" evidence="4">
    <location>
        <begin position="53"/>
        <end position="72"/>
    </location>
</feature>
<dbReference type="InterPro" id="IPR050109">
    <property type="entry name" value="HTH-type_TetR-like_transc_reg"/>
</dbReference>
<name>A0A7Y9IF39_9ACTN</name>
<gene>
    <name evidence="7" type="ORF">BKA15_006697</name>
</gene>
<dbReference type="Pfam" id="PF02909">
    <property type="entry name" value="TetR_C_1"/>
    <property type="match status" value="1"/>
</dbReference>
<evidence type="ECO:0000256" key="1">
    <source>
        <dbReference type="ARBA" id="ARBA00023015"/>
    </source>
</evidence>
<proteinExistence type="predicted"/>
<dbReference type="PANTHER" id="PTHR30055">
    <property type="entry name" value="HTH-TYPE TRANSCRIPTIONAL REGULATOR RUTR"/>
    <property type="match status" value="1"/>
</dbReference>
<evidence type="ECO:0000256" key="5">
    <source>
        <dbReference type="SAM" id="MobiDB-lite"/>
    </source>
</evidence>
<dbReference type="Proteomes" id="UP000569914">
    <property type="component" value="Unassembled WGS sequence"/>
</dbReference>
<protein>
    <submittedName>
        <fullName evidence="7">AcrR family transcriptional regulator</fullName>
    </submittedName>
</protein>
<feature type="domain" description="HTH tetR-type" evidence="6">
    <location>
        <begin position="30"/>
        <end position="90"/>
    </location>
</feature>
<comment type="caution">
    <text evidence="7">The sequence shown here is derived from an EMBL/GenBank/DDBJ whole genome shotgun (WGS) entry which is preliminary data.</text>
</comment>
<dbReference type="PROSITE" id="PS50977">
    <property type="entry name" value="HTH_TETR_2"/>
    <property type="match status" value="1"/>
</dbReference>
<keyword evidence="3" id="KW-0804">Transcription</keyword>
<keyword evidence="8" id="KW-1185">Reference proteome</keyword>
<dbReference type="Pfam" id="PF00440">
    <property type="entry name" value="TetR_N"/>
    <property type="match status" value="1"/>
</dbReference>
<dbReference type="RefSeq" id="WP_179757883.1">
    <property type="nucleotide sequence ID" value="NZ_JACCBU010000001.1"/>
</dbReference>
<sequence length="327" mass="36336">MSDPVEQELPRAVAMAWGIAANPQRGPKRELSHELIVEAAIGIADAEGLGAVTMSRVASSLGFTTMSLYRYVTSKDDLLVLMADAASEVSYPEGSWGDDWRANMWDWAALLRGCYRDHPWLLEINRTPSLLMTPNNMAVVDLGLRALRPARLELAEKIALIMVVSMYVRSFCELEQEVADEEIDLARDAWAAEAQAGALRELVTPDRFPDLYPMVVSGEYFGTSESQLEDADFRFGLDRLLDGFARYLEAVGDRTAPDAEPPPEPPEIGEFARDEVRRDKAVRAAAAKRREAEAKRRDADIKVREAVQRERDAIAKAVERAAKIKSG</sequence>